<evidence type="ECO:0000313" key="3">
    <source>
        <dbReference type="EMBL" id="CAE0145029.1"/>
    </source>
</evidence>
<keyword evidence="2" id="KW-1133">Transmembrane helix</keyword>
<feature type="transmembrane region" description="Helical" evidence="2">
    <location>
        <begin position="77"/>
        <end position="102"/>
    </location>
</feature>
<evidence type="ECO:0000256" key="2">
    <source>
        <dbReference type="SAM" id="Phobius"/>
    </source>
</evidence>
<proteinExistence type="predicted"/>
<reference evidence="3" key="1">
    <citation type="submission" date="2021-01" db="EMBL/GenBank/DDBJ databases">
        <authorList>
            <person name="Corre E."/>
            <person name="Pelletier E."/>
            <person name="Niang G."/>
            <person name="Scheremetjew M."/>
            <person name="Finn R."/>
            <person name="Kale V."/>
            <person name="Holt S."/>
            <person name="Cochrane G."/>
            <person name="Meng A."/>
            <person name="Brown T."/>
            <person name="Cohen L."/>
        </authorList>
    </citation>
    <scope>NUCLEOTIDE SEQUENCE</scope>
    <source>
        <strain evidence="3">CCMP281</strain>
    </source>
</reference>
<dbReference type="EMBL" id="HBHX01064350">
    <property type="protein sequence ID" value="CAE0145029.1"/>
    <property type="molecule type" value="Transcribed_RNA"/>
</dbReference>
<protein>
    <submittedName>
        <fullName evidence="3">Uncharacterized protein</fullName>
    </submittedName>
</protein>
<dbReference type="AlphaFoldDB" id="A0A7S3FFI4"/>
<name>A0A7S3FFI4_9EUKA</name>
<organism evidence="3">
    <name type="scientific">Haptolina ericina</name>
    <dbReference type="NCBI Taxonomy" id="156174"/>
    <lineage>
        <taxon>Eukaryota</taxon>
        <taxon>Haptista</taxon>
        <taxon>Haptophyta</taxon>
        <taxon>Prymnesiophyceae</taxon>
        <taxon>Prymnesiales</taxon>
        <taxon>Prymnesiaceae</taxon>
        <taxon>Haptolina</taxon>
    </lineage>
</organism>
<keyword evidence="2" id="KW-0472">Membrane</keyword>
<gene>
    <name evidence="3" type="ORF">HERI1096_LOCUS35634</name>
</gene>
<feature type="region of interest" description="Disordered" evidence="1">
    <location>
        <begin position="213"/>
        <end position="287"/>
    </location>
</feature>
<keyword evidence="2" id="KW-0812">Transmembrane</keyword>
<evidence type="ECO:0000256" key="1">
    <source>
        <dbReference type="SAM" id="MobiDB-lite"/>
    </source>
</evidence>
<accession>A0A7S3FFI4</accession>
<sequence>MLLAFAASPCAFGYQPPASLRRPKPVAPNRPLPPTMRVVRPKSLGTQLWAARSAVVTPASRLANGARTKWMTSLASAWAAITARPLVAFMSLLAVALAAVLVRKIVPFIVGKMKPEPEPEPEPEPLKEGFDAFLDFGVALGSAALEGASIAASAAAAAVTTESAAAEEEAPAADVEEVSAVMELVTETGAGVVEDAVSVDDVVEPAVVDEPVAVPTPTRTAPKRAAPKKAAPKKKLSPSASFDAISRPKPPVGGKKAAASEPKASAKQEAPAKKSLSAQWDELFRSK</sequence>
<feature type="compositionally biased region" description="Basic residues" evidence="1">
    <location>
        <begin position="221"/>
        <end position="236"/>
    </location>
</feature>